<dbReference type="RefSeq" id="WP_061096228.1">
    <property type="nucleotide sequence ID" value="NZ_CP014323.1"/>
</dbReference>
<dbReference type="EMBL" id="CP014323">
    <property type="protein sequence ID" value="AMK00180.1"/>
    <property type="molecule type" value="Genomic_DNA"/>
</dbReference>
<proteinExistence type="predicted"/>
<dbReference type="InterPro" id="IPR001375">
    <property type="entry name" value="Peptidase_S9_cat"/>
</dbReference>
<feature type="domain" description="Peptidase S9 prolyl oligopeptidase catalytic" evidence="3">
    <location>
        <begin position="442"/>
        <end position="647"/>
    </location>
</feature>
<dbReference type="SUPFAM" id="SSF53474">
    <property type="entry name" value="alpha/beta-Hydrolases"/>
    <property type="match status" value="1"/>
</dbReference>
<protein>
    <submittedName>
        <fullName evidence="4">Peptidase S9</fullName>
    </submittedName>
</protein>
<evidence type="ECO:0000256" key="2">
    <source>
        <dbReference type="SAM" id="SignalP"/>
    </source>
</evidence>
<dbReference type="GO" id="GO:0004252">
    <property type="term" value="F:serine-type endopeptidase activity"/>
    <property type="evidence" value="ECO:0007669"/>
    <property type="project" value="InterPro"/>
</dbReference>
<evidence type="ECO:0000256" key="1">
    <source>
        <dbReference type="ARBA" id="ARBA00022801"/>
    </source>
</evidence>
<dbReference type="OrthoDB" id="4269629at2"/>
<feature type="signal peptide" evidence="2">
    <location>
        <begin position="1"/>
        <end position="26"/>
    </location>
</feature>
<keyword evidence="2" id="KW-0732">Signal</keyword>
<dbReference type="GO" id="GO:0006508">
    <property type="term" value="P:proteolysis"/>
    <property type="evidence" value="ECO:0007669"/>
    <property type="project" value="InterPro"/>
</dbReference>
<dbReference type="SUPFAM" id="SSF82171">
    <property type="entry name" value="DPP6 N-terminal domain-like"/>
    <property type="match status" value="1"/>
</dbReference>
<dbReference type="Pfam" id="PF00326">
    <property type="entry name" value="Peptidase_S9"/>
    <property type="match status" value="1"/>
</dbReference>
<dbReference type="AlphaFoldDB" id="A0A126Q6L2"/>
<name>A0A126Q6L2_ALTMA</name>
<evidence type="ECO:0000313" key="5">
    <source>
        <dbReference type="Proteomes" id="UP000063991"/>
    </source>
</evidence>
<evidence type="ECO:0000259" key="3">
    <source>
        <dbReference type="Pfam" id="PF00326"/>
    </source>
</evidence>
<organism evidence="4 5">
    <name type="scientific">Alteromonas macleodii</name>
    <name type="common">Pseudoalteromonas macleodii</name>
    <dbReference type="NCBI Taxonomy" id="28108"/>
    <lineage>
        <taxon>Bacteria</taxon>
        <taxon>Pseudomonadati</taxon>
        <taxon>Pseudomonadota</taxon>
        <taxon>Gammaproteobacteria</taxon>
        <taxon>Alteromonadales</taxon>
        <taxon>Alteromonadaceae</taxon>
        <taxon>Alteromonas/Salinimonas group</taxon>
        <taxon>Alteromonas</taxon>
    </lineage>
</organism>
<sequence length="663" mass="75169">MSSNKALLPTTLVTLLLLVCSFSTLGADQTKAEPEYEKFSSLPTYWTPSLSPDGSKIAFVQNVEQEEAFAMLATYDLKKGEKHYLLRSDNERVKINWYNWVNNERLVVSARYETRRGTTKVHDTRLLSIKFDGEGGAFNLVEWERIKRRAGNPNHIPQFHDDVIDWLPDDPEHILIALDAEVLGLPSVYKINVNDGGVSRIIRGKKRIRDWMTDQQNNVRIGVSLDYDTGEREVFLKEGDDWRTLFAYNAMSDKGEYPVGFAKDPNILYFKGYKGDFRALYTLNLATNERTEVYADEGYDVNGSLIYSPVTRDAIGVRHDGRHYWDERYVALQNGIDAGLPDYDNTLVSFSDDEQTYIVYSESDTLPGVYLLGDRKEGTLVMLFEQYAQIDPAKLSEHTLIEYEARDGIKIEAYLTLPKGEGPFPTIIHPHGGPGARDFSGFDYWTAYFTSKGYAVLRPNFRGSRGYGYSFAQSQMKGWGLAMQDDITDAANWMVEQGHAEQDNMCIVGASYGGYAALMATVKTPDLFKCAVSFAGVSSLKHVIIHSRRFLNNEFVKNQIGDDYDDLEARSPYYNAKGIKTPILLVHGEEDRVVPPLHSRYMADELDDYDKVYKYVELESGDHNLSIQRNRHIFFKEMDAFLDQHLRPASKASAATANVSASE</sequence>
<dbReference type="PRINTS" id="PR00862">
    <property type="entry name" value="PROLIGOPTASE"/>
</dbReference>
<dbReference type="InterPro" id="IPR029058">
    <property type="entry name" value="AB_hydrolase_fold"/>
</dbReference>
<dbReference type="Gene3D" id="3.40.50.1820">
    <property type="entry name" value="alpha/beta hydrolase"/>
    <property type="match status" value="1"/>
</dbReference>
<feature type="chain" id="PRO_5007272697" evidence="2">
    <location>
        <begin position="27"/>
        <end position="663"/>
    </location>
</feature>
<accession>A0A126Q6L2</accession>
<dbReference type="Proteomes" id="UP000063991">
    <property type="component" value="Chromosome"/>
</dbReference>
<dbReference type="InterPro" id="IPR002470">
    <property type="entry name" value="Peptidase_S9A"/>
</dbReference>
<keyword evidence="1" id="KW-0378">Hydrolase</keyword>
<evidence type="ECO:0000313" key="4">
    <source>
        <dbReference type="EMBL" id="AMK00180.1"/>
    </source>
</evidence>
<reference evidence="4 5" key="1">
    <citation type="submission" date="2015-12" db="EMBL/GenBank/DDBJ databases">
        <authorList>
            <person name="Shamseldin A."/>
            <person name="Moawad H."/>
            <person name="Abd El-Rahim W.M."/>
            <person name="Sadowsky M.J."/>
        </authorList>
    </citation>
    <scope>NUCLEOTIDE SEQUENCE [LARGE SCALE GENOMIC DNA]</scope>
    <source>
        <strain evidence="4 5">D7</strain>
    </source>
</reference>
<dbReference type="PANTHER" id="PTHR42776">
    <property type="entry name" value="SERINE PEPTIDASE S9 FAMILY MEMBER"/>
    <property type="match status" value="1"/>
</dbReference>
<gene>
    <name evidence="4" type="ORF">AVL55_19670</name>
</gene>
<dbReference type="PANTHER" id="PTHR42776:SF27">
    <property type="entry name" value="DIPEPTIDYL PEPTIDASE FAMILY MEMBER 6"/>
    <property type="match status" value="1"/>
</dbReference>